<dbReference type="GO" id="GO:0008757">
    <property type="term" value="F:S-adenosylmethionine-dependent methyltransferase activity"/>
    <property type="evidence" value="ECO:0007669"/>
    <property type="project" value="InterPro"/>
</dbReference>
<dbReference type="SUPFAM" id="SSF48452">
    <property type="entry name" value="TPR-like"/>
    <property type="match status" value="1"/>
</dbReference>
<dbReference type="InterPro" id="IPR013216">
    <property type="entry name" value="Methyltransf_11"/>
</dbReference>
<comment type="caution">
    <text evidence="2">The sequence shown here is derived from an EMBL/GenBank/DDBJ whole genome shotgun (WGS) entry which is preliminary data.</text>
</comment>
<dbReference type="SUPFAM" id="SSF53335">
    <property type="entry name" value="S-adenosyl-L-methionine-dependent methyltransferases"/>
    <property type="match status" value="1"/>
</dbReference>
<reference evidence="2 3" key="1">
    <citation type="journal article" date="2018" name="Nat. Biotechnol.">
        <title>A standardized bacterial taxonomy based on genome phylogeny substantially revises the tree of life.</title>
        <authorList>
            <person name="Parks D.H."/>
            <person name="Chuvochina M."/>
            <person name="Waite D.W."/>
            <person name="Rinke C."/>
            <person name="Skarshewski A."/>
            <person name="Chaumeil P.A."/>
            <person name="Hugenholtz P."/>
        </authorList>
    </citation>
    <scope>NUCLEOTIDE SEQUENCE [LARGE SCALE GENOMIC DNA]</scope>
    <source>
        <strain evidence="2">UBA9049</strain>
    </source>
</reference>
<gene>
    <name evidence="2" type="ORF">DCF82_07115</name>
</gene>
<accession>A0A3B8WCE0</accession>
<evidence type="ECO:0000259" key="1">
    <source>
        <dbReference type="Pfam" id="PF08241"/>
    </source>
</evidence>
<dbReference type="Pfam" id="PF08241">
    <property type="entry name" value="Methyltransf_11"/>
    <property type="match status" value="1"/>
</dbReference>
<dbReference type="Gene3D" id="3.40.50.150">
    <property type="entry name" value="Vaccinia Virus protein VP39"/>
    <property type="match status" value="1"/>
</dbReference>
<evidence type="ECO:0000313" key="2">
    <source>
        <dbReference type="EMBL" id="HAC27564.1"/>
    </source>
</evidence>
<dbReference type="Proteomes" id="UP000261325">
    <property type="component" value="Unassembled WGS sequence"/>
</dbReference>
<evidence type="ECO:0000313" key="3">
    <source>
        <dbReference type="Proteomes" id="UP000261325"/>
    </source>
</evidence>
<dbReference type="AlphaFoldDB" id="A0A3B8WCE0"/>
<sequence length="342" mass="39056">MLSIDFSELRREAYSEFESANYGRSAELLAQLSEIIGDDAKLLNDMAVALFKSGRTSEALSRFRQAFEVQARTSFLISDNLTEVLNELLSSDKKNIDDSSHLSNTYCPVCKSANKGFKPIPEFYLRNFEIYGFEHFEKGEMTPRESYLCSVCGASDRERLYAHWILMMLVRGEIDKRINIMHFAPESALSGWIKSLGFENYATSDYTMSGVDYHSDLMDLPFDDNSIDFFICSHVLEHVEDDRAALQELFRVTRRGGLGILMVPIVSGLEAIDEDPCESDVAERWRRFGQDDHVRLYNRVGFLERICEAGFKVKTLDVSYFGLVTFESLGLKSESVLYIVNR</sequence>
<organism evidence="2 3">
    <name type="scientific">Marinobacter nauticus</name>
    <name type="common">Marinobacter hydrocarbonoclasticus</name>
    <name type="synonym">Marinobacter aquaeolei</name>
    <dbReference type="NCBI Taxonomy" id="2743"/>
    <lineage>
        <taxon>Bacteria</taxon>
        <taxon>Pseudomonadati</taxon>
        <taxon>Pseudomonadota</taxon>
        <taxon>Gammaproteobacteria</taxon>
        <taxon>Pseudomonadales</taxon>
        <taxon>Marinobacteraceae</taxon>
        <taxon>Marinobacter</taxon>
    </lineage>
</organism>
<dbReference type="InterPro" id="IPR011990">
    <property type="entry name" value="TPR-like_helical_dom_sf"/>
</dbReference>
<name>A0A3B8WCE0_MARNT</name>
<feature type="domain" description="Methyltransferase type 11" evidence="1">
    <location>
        <begin position="211"/>
        <end position="259"/>
    </location>
</feature>
<proteinExistence type="predicted"/>
<protein>
    <recommendedName>
        <fullName evidence="1">Methyltransferase type 11 domain-containing protein</fullName>
    </recommendedName>
</protein>
<dbReference type="Gene3D" id="1.25.40.10">
    <property type="entry name" value="Tetratricopeptide repeat domain"/>
    <property type="match status" value="1"/>
</dbReference>
<dbReference type="InterPro" id="IPR029063">
    <property type="entry name" value="SAM-dependent_MTases_sf"/>
</dbReference>
<dbReference type="EMBL" id="DLYI01000087">
    <property type="protein sequence ID" value="HAC27564.1"/>
    <property type="molecule type" value="Genomic_DNA"/>
</dbReference>